<feature type="chain" id="PRO_5022050882" evidence="1">
    <location>
        <begin position="19"/>
        <end position="240"/>
    </location>
</feature>
<evidence type="ECO:0000256" key="1">
    <source>
        <dbReference type="SAM" id="SignalP"/>
    </source>
</evidence>
<name>A0A545UCH3_9GAMM</name>
<dbReference type="Proteomes" id="UP000315439">
    <property type="component" value="Unassembled WGS sequence"/>
</dbReference>
<dbReference type="AlphaFoldDB" id="A0A545UCH3"/>
<evidence type="ECO:0000313" key="2">
    <source>
        <dbReference type="EMBL" id="TQV87123.1"/>
    </source>
</evidence>
<dbReference type="EMBL" id="VIKS01000009">
    <property type="protein sequence ID" value="TQV87123.1"/>
    <property type="molecule type" value="Genomic_DNA"/>
</dbReference>
<accession>A0A545UCH3</accession>
<reference evidence="2 3" key="1">
    <citation type="submission" date="2019-07" db="EMBL/GenBank/DDBJ databases">
        <title>Draft genome for Aliikangiella sp. M105.</title>
        <authorList>
            <person name="Wang G."/>
        </authorList>
    </citation>
    <scope>NUCLEOTIDE SEQUENCE [LARGE SCALE GENOMIC DNA]</scope>
    <source>
        <strain evidence="2 3">M105</strain>
    </source>
</reference>
<proteinExistence type="predicted"/>
<dbReference type="RefSeq" id="WP_142932140.1">
    <property type="nucleotide sequence ID" value="NZ_ML660165.1"/>
</dbReference>
<gene>
    <name evidence="2" type="ORF">FLL46_15065</name>
</gene>
<sequence length="240" mass="27677">MKYFLITLIAIFSLMANAERINDFRQVLSVQKKASAIPLFKPLDANLKKSIYKRNKQGLVASFGYPVELDPLAEQYFKDYIKDLFNARSERKTNPIGNHSAIFEKQEGVKLGIDLVFDFGSLLSDKTYIEEITMSPGTNIVDGKVRDDVIPVDTYYVFFKIDGHHEQHSVIIDNDIEASLNVGQYFVRFNRKGKVSSNDYEIWVRDKSVPLERKHKGKRPNDRIILPVDEKSDLKKTQHF</sequence>
<feature type="signal peptide" evidence="1">
    <location>
        <begin position="1"/>
        <end position="18"/>
    </location>
</feature>
<keyword evidence="1" id="KW-0732">Signal</keyword>
<evidence type="ECO:0000313" key="3">
    <source>
        <dbReference type="Proteomes" id="UP000315439"/>
    </source>
</evidence>
<comment type="caution">
    <text evidence="2">The sequence shown here is derived from an EMBL/GenBank/DDBJ whole genome shotgun (WGS) entry which is preliminary data.</text>
</comment>
<protein>
    <submittedName>
        <fullName evidence="2">Uncharacterized protein</fullName>
    </submittedName>
</protein>
<organism evidence="2 3">
    <name type="scientific">Aliikangiella coralliicola</name>
    <dbReference type="NCBI Taxonomy" id="2592383"/>
    <lineage>
        <taxon>Bacteria</taxon>
        <taxon>Pseudomonadati</taxon>
        <taxon>Pseudomonadota</taxon>
        <taxon>Gammaproteobacteria</taxon>
        <taxon>Oceanospirillales</taxon>
        <taxon>Pleioneaceae</taxon>
        <taxon>Aliikangiella</taxon>
    </lineage>
</organism>
<keyword evidence="3" id="KW-1185">Reference proteome</keyword>